<dbReference type="STRING" id="1555112.LIP_0532"/>
<dbReference type="Proteomes" id="UP000065807">
    <property type="component" value="Chromosome"/>
</dbReference>
<organism evidence="2 3">
    <name type="scientific">Limnochorda pilosa</name>
    <dbReference type="NCBI Taxonomy" id="1555112"/>
    <lineage>
        <taxon>Bacteria</taxon>
        <taxon>Bacillati</taxon>
        <taxon>Bacillota</taxon>
        <taxon>Limnochordia</taxon>
        <taxon>Limnochordales</taxon>
        <taxon>Limnochordaceae</taxon>
        <taxon>Limnochorda</taxon>
    </lineage>
</organism>
<evidence type="ECO:0000313" key="2">
    <source>
        <dbReference type="EMBL" id="BAS26389.1"/>
    </source>
</evidence>
<reference evidence="3" key="2">
    <citation type="journal article" date="2016" name="Int. J. Syst. Evol. Microbiol.">
        <title>Complete genome sequence and cell structure of Limnochorda pilosa, a Gram-negative spore-former within the phylum Firmicutes.</title>
        <authorList>
            <person name="Watanabe M."/>
            <person name="Kojima H."/>
            <person name="Fukui M."/>
        </authorList>
    </citation>
    <scope>NUCLEOTIDE SEQUENCE [LARGE SCALE GENOMIC DNA]</scope>
    <source>
        <strain evidence="3">HC45</strain>
    </source>
</reference>
<name>A0A0K2SHR8_LIMPI</name>
<dbReference type="EMBL" id="AP014924">
    <property type="protein sequence ID" value="BAS26389.1"/>
    <property type="molecule type" value="Genomic_DNA"/>
</dbReference>
<proteinExistence type="predicted"/>
<reference evidence="3" key="1">
    <citation type="submission" date="2015-07" db="EMBL/GenBank/DDBJ databases">
        <title>Complete genome sequence and phylogenetic analysis of Limnochorda pilosa.</title>
        <authorList>
            <person name="Watanabe M."/>
            <person name="Kojima H."/>
            <person name="Fukui M."/>
        </authorList>
    </citation>
    <scope>NUCLEOTIDE SEQUENCE [LARGE SCALE GENOMIC DNA]</scope>
    <source>
        <strain evidence="3">HC45</strain>
    </source>
</reference>
<dbReference type="KEGG" id="lpil:LIP_0532"/>
<dbReference type="OrthoDB" id="9799921at2"/>
<evidence type="ECO:0000256" key="1">
    <source>
        <dbReference type="SAM" id="MobiDB-lite"/>
    </source>
</evidence>
<protein>
    <submittedName>
        <fullName evidence="2">Uncharacterized protein</fullName>
    </submittedName>
</protein>
<feature type="region of interest" description="Disordered" evidence="1">
    <location>
        <begin position="45"/>
        <end position="71"/>
    </location>
</feature>
<accession>A0A0K2SHR8</accession>
<keyword evidence="3" id="KW-1185">Reference proteome</keyword>
<evidence type="ECO:0000313" key="3">
    <source>
        <dbReference type="Proteomes" id="UP000065807"/>
    </source>
</evidence>
<sequence length="71" mass="7914">MAWELQASPPVPGVRTFVMPNPSARSTVPFEERLRLFRVLQEAALKPPDPTGISSRRKLSSHDLSPGLHRP</sequence>
<gene>
    <name evidence="2" type="ORF">LIP_0532</name>
</gene>
<dbReference type="AlphaFoldDB" id="A0A0K2SHR8"/>